<comment type="caution">
    <text evidence="2">The sequence shown here is derived from an EMBL/GenBank/DDBJ whole genome shotgun (WGS) entry which is preliminary data.</text>
</comment>
<evidence type="ECO:0000313" key="2">
    <source>
        <dbReference type="EMBL" id="KAK3601247.1"/>
    </source>
</evidence>
<sequence>MPSNMTVTKLLLPIAFLLSTLSSNFGYGESLVDVATIVPSISIGTCSPLINGKSFAICCKASFLDGAQVTLYGPKGIFQPYKLPVYYVSNNSLSLTCNNRTIRNITFACSSTDFESLYLVNFSSFDETRHLGDWSCGAKIGLANMTISSRQVITKNDGLVETKVNQTAQLLWNVTQDYVVMSPSNEVLVIVSGDSPYIKSNRVEFVRNNATGKTGVRLNNTSGSDAGMYVLLASNGVRAALFLQVQENPTQPKAIYKNLNIERYPKVASAILYCWSESQSEGPMMYEQRVKYRWKGLTNQTGLQARLYGSGVTVWNVDCTNVTSYPISCNAEQYGLESETTWIIPQSLCM</sequence>
<dbReference type="AlphaFoldDB" id="A0AAE0W5J2"/>
<keyword evidence="1" id="KW-0732">Signal</keyword>
<accession>A0AAE0W5J2</accession>
<evidence type="ECO:0000313" key="3">
    <source>
        <dbReference type="Proteomes" id="UP001195483"/>
    </source>
</evidence>
<feature type="signal peptide" evidence="1">
    <location>
        <begin position="1"/>
        <end position="22"/>
    </location>
</feature>
<dbReference type="Proteomes" id="UP001195483">
    <property type="component" value="Unassembled WGS sequence"/>
</dbReference>
<name>A0AAE0W5J2_9BIVA</name>
<dbReference type="EMBL" id="JAEAOA010002336">
    <property type="protein sequence ID" value="KAK3601247.1"/>
    <property type="molecule type" value="Genomic_DNA"/>
</dbReference>
<evidence type="ECO:0000256" key="1">
    <source>
        <dbReference type="SAM" id="SignalP"/>
    </source>
</evidence>
<feature type="chain" id="PRO_5042026435" evidence="1">
    <location>
        <begin position="23"/>
        <end position="350"/>
    </location>
</feature>
<organism evidence="2 3">
    <name type="scientific">Potamilus streckersoni</name>
    <dbReference type="NCBI Taxonomy" id="2493646"/>
    <lineage>
        <taxon>Eukaryota</taxon>
        <taxon>Metazoa</taxon>
        <taxon>Spiralia</taxon>
        <taxon>Lophotrochozoa</taxon>
        <taxon>Mollusca</taxon>
        <taxon>Bivalvia</taxon>
        <taxon>Autobranchia</taxon>
        <taxon>Heteroconchia</taxon>
        <taxon>Palaeoheterodonta</taxon>
        <taxon>Unionida</taxon>
        <taxon>Unionoidea</taxon>
        <taxon>Unionidae</taxon>
        <taxon>Ambleminae</taxon>
        <taxon>Lampsilini</taxon>
        <taxon>Potamilus</taxon>
    </lineage>
</organism>
<protein>
    <submittedName>
        <fullName evidence="2">Uncharacterized protein</fullName>
    </submittedName>
</protein>
<reference evidence="2" key="3">
    <citation type="submission" date="2023-05" db="EMBL/GenBank/DDBJ databases">
        <authorList>
            <person name="Smith C.H."/>
        </authorList>
    </citation>
    <scope>NUCLEOTIDE SEQUENCE</scope>
    <source>
        <strain evidence="2">CHS0354</strain>
        <tissue evidence="2">Mantle</tissue>
    </source>
</reference>
<reference evidence="2" key="2">
    <citation type="journal article" date="2021" name="Genome Biol. Evol.">
        <title>Developing a high-quality reference genome for a parasitic bivalve with doubly uniparental inheritance (Bivalvia: Unionida).</title>
        <authorList>
            <person name="Smith C.H."/>
        </authorList>
    </citation>
    <scope>NUCLEOTIDE SEQUENCE</scope>
    <source>
        <strain evidence="2">CHS0354</strain>
        <tissue evidence="2">Mantle</tissue>
    </source>
</reference>
<proteinExistence type="predicted"/>
<keyword evidence="3" id="KW-1185">Reference proteome</keyword>
<reference evidence="2" key="1">
    <citation type="journal article" date="2021" name="Genome Biol. Evol.">
        <title>A High-Quality Reference Genome for a Parasitic Bivalve with Doubly Uniparental Inheritance (Bivalvia: Unionida).</title>
        <authorList>
            <person name="Smith C.H."/>
        </authorList>
    </citation>
    <scope>NUCLEOTIDE SEQUENCE</scope>
    <source>
        <strain evidence="2">CHS0354</strain>
    </source>
</reference>
<gene>
    <name evidence="2" type="ORF">CHS0354_040426</name>
</gene>